<dbReference type="Proteomes" id="UP000095751">
    <property type="component" value="Unassembled WGS sequence"/>
</dbReference>
<organism evidence="1 2">
    <name type="scientific">Fragilariopsis cylindrus CCMP1102</name>
    <dbReference type="NCBI Taxonomy" id="635003"/>
    <lineage>
        <taxon>Eukaryota</taxon>
        <taxon>Sar</taxon>
        <taxon>Stramenopiles</taxon>
        <taxon>Ochrophyta</taxon>
        <taxon>Bacillariophyta</taxon>
        <taxon>Bacillariophyceae</taxon>
        <taxon>Bacillariophycidae</taxon>
        <taxon>Bacillariales</taxon>
        <taxon>Bacillariaceae</taxon>
        <taxon>Fragilariopsis</taxon>
    </lineage>
</organism>
<sequence length="430" mass="50020">MGSKRYAFISGLCVLILLFSTRNIIIGSVTVSRITAATNESESRSATILLQHAQQEDDGHDNIIYSNASSIVRIIETDRSQSNSSSLPWCTRNEIRVGSWTPQILDSSPYNPRTVHLMCYPENEYKTTGQWKHTYEWQPTAAEDCAFSNWNRDEFCSLMKRTTILIIGDSLSFEHYRSLGHLMGKHISQFSQHQSKEEQGNIVNYVCQKQTRIVYRRDDLLSNVSQAIFEGGSFPQVIVMNRGAHYQNDTMLMTGMMKVVEELKNWKLQCEIFNITCHLLWRTTVPGHPNCEKHDYNGPVNDLYAMETMINDRSNYNNRTIKYNWYNYQHQNEMVVDMLTKNPSFLQQGEGTSPPFFLEIIDAYYLNILRPDEHRAHQGDCLHNCYPGKQDVYSQLLLHFLRIQRGRKDIDSMIAWQDNYHTRTKIQQKV</sequence>
<dbReference type="OrthoDB" id="42729at2759"/>
<dbReference type="KEGG" id="fcy:FRACYDRAFT_182851"/>
<proteinExistence type="predicted"/>
<dbReference type="InterPro" id="IPR029962">
    <property type="entry name" value="TBL"/>
</dbReference>
<gene>
    <name evidence="1" type="ORF">FRACYDRAFT_182851</name>
</gene>
<reference evidence="1 2" key="1">
    <citation type="submission" date="2016-09" db="EMBL/GenBank/DDBJ databases">
        <title>Extensive genetic diversity and differential bi-allelic expression allows diatom success in the polar Southern Ocean.</title>
        <authorList>
            <consortium name="DOE Joint Genome Institute"/>
            <person name="Mock T."/>
            <person name="Otillar R.P."/>
            <person name="Strauss J."/>
            <person name="Dupont C."/>
            <person name="Frickenhaus S."/>
            <person name="Maumus F."/>
            <person name="Mcmullan M."/>
            <person name="Sanges R."/>
            <person name="Schmutz J."/>
            <person name="Toseland A."/>
            <person name="Valas R."/>
            <person name="Veluchamy A."/>
            <person name="Ward B.J."/>
            <person name="Allen A."/>
            <person name="Barry K."/>
            <person name="Falciatore A."/>
            <person name="Ferrante M."/>
            <person name="Fortunato A.E."/>
            <person name="Gloeckner G."/>
            <person name="Gruber A."/>
            <person name="Hipkin R."/>
            <person name="Janech M."/>
            <person name="Kroth P."/>
            <person name="Leese F."/>
            <person name="Lindquist E."/>
            <person name="Lyon B.R."/>
            <person name="Martin J."/>
            <person name="Mayer C."/>
            <person name="Parker M."/>
            <person name="Quesneville H."/>
            <person name="Raymond J."/>
            <person name="Uhlig C."/>
            <person name="Valentin K.U."/>
            <person name="Worden A.Z."/>
            <person name="Armbrust E.V."/>
            <person name="Bowler C."/>
            <person name="Green B."/>
            <person name="Moulton V."/>
            <person name="Van Oosterhout C."/>
            <person name="Grigoriev I."/>
        </authorList>
    </citation>
    <scope>NUCLEOTIDE SEQUENCE [LARGE SCALE GENOMIC DNA]</scope>
    <source>
        <strain evidence="1 2">CCMP1102</strain>
    </source>
</reference>
<evidence type="ECO:0000313" key="2">
    <source>
        <dbReference type="Proteomes" id="UP000095751"/>
    </source>
</evidence>
<keyword evidence="2" id="KW-1185">Reference proteome</keyword>
<name>A0A1E7FMH3_9STRA</name>
<evidence type="ECO:0000313" key="1">
    <source>
        <dbReference type="EMBL" id="OEU19003.1"/>
    </source>
</evidence>
<protein>
    <recommendedName>
        <fullName evidence="3">SGNH domain-containing protein</fullName>
    </recommendedName>
</protein>
<evidence type="ECO:0008006" key="3">
    <source>
        <dbReference type="Google" id="ProtNLM"/>
    </source>
</evidence>
<dbReference type="PANTHER" id="PTHR32285">
    <property type="entry name" value="PROTEIN TRICHOME BIREFRINGENCE-LIKE 9-RELATED"/>
    <property type="match status" value="1"/>
</dbReference>
<accession>A0A1E7FMH3</accession>
<dbReference type="InParanoid" id="A0A1E7FMH3"/>
<dbReference type="EMBL" id="KV784356">
    <property type="protein sequence ID" value="OEU19003.1"/>
    <property type="molecule type" value="Genomic_DNA"/>
</dbReference>
<dbReference type="AlphaFoldDB" id="A0A1E7FMH3"/>
<dbReference type="GO" id="GO:0016413">
    <property type="term" value="F:O-acetyltransferase activity"/>
    <property type="evidence" value="ECO:0007669"/>
    <property type="project" value="InterPro"/>
</dbReference>
<dbReference type="PANTHER" id="PTHR32285:SF48">
    <property type="entry name" value="PROTEIN TRICHOME BIREFRINGENCE-LIKE 19"/>
    <property type="match status" value="1"/>
</dbReference>